<dbReference type="InterPro" id="IPR005025">
    <property type="entry name" value="FMN_Rdtase-like_dom"/>
</dbReference>
<dbReference type="Pfam" id="PF03358">
    <property type="entry name" value="FMN_red"/>
    <property type="match status" value="1"/>
</dbReference>
<evidence type="ECO:0000259" key="1">
    <source>
        <dbReference type="Pfam" id="PF03358"/>
    </source>
</evidence>
<dbReference type="PANTHER" id="PTHR30543">
    <property type="entry name" value="CHROMATE REDUCTASE"/>
    <property type="match status" value="1"/>
</dbReference>
<dbReference type="EC" id="1.7.1.6" evidence="2"/>
<evidence type="ECO:0000313" key="2">
    <source>
        <dbReference type="EMBL" id="KIU22588.1"/>
    </source>
</evidence>
<comment type="caution">
    <text evidence="2">The sequence shown here is derived from an EMBL/GenBank/DDBJ whole genome shotgun (WGS) entry which is preliminary data.</text>
</comment>
<accession>A0A0D1JMW9</accession>
<dbReference type="PANTHER" id="PTHR30543:SF21">
    <property type="entry name" value="NAD(P)H-DEPENDENT FMN REDUCTASE LOT6"/>
    <property type="match status" value="1"/>
</dbReference>
<dbReference type="PATRIC" id="fig|137591.25.peg.90"/>
<feature type="domain" description="NADPH-dependent FMN reductase-like" evidence="1">
    <location>
        <begin position="1"/>
        <end position="146"/>
    </location>
</feature>
<evidence type="ECO:0000313" key="3">
    <source>
        <dbReference type="Proteomes" id="UP000032287"/>
    </source>
</evidence>
<dbReference type="EMBL" id="JWHU01000001">
    <property type="protein sequence ID" value="KIU22588.1"/>
    <property type="molecule type" value="Genomic_DNA"/>
</dbReference>
<sequence>MHYVAIVGSNSKTSLNRRLAAAIAKRYGTDDVTIDVLTLNDLPMYNVDDELTPAQVVIDFKQAVKAADGVIWVTPEYNHSIPGVLKNAIDWLSRVDKVMIGKPSMIMGTTPGFLGTIHAQLHLRDILFAMQSPVLMGNDVMVGGGHAKLDADNNITDAGTNDWLDTVMPNFKAFVAAHQ</sequence>
<dbReference type="GO" id="GO:0050446">
    <property type="term" value="F:azobenzene reductase (NADP+) activity"/>
    <property type="evidence" value="ECO:0007669"/>
    <property type="project" value="UniProtKB-EC"/>
</dbReference>
<gene>
    <name evidence="2" type="primary">azr_1</name>
    <name evidence="2" type="ORF">QX99_00092</name>
</gene>
<dbReference type="InterPro" id="IPR050712">
    <property type="entry name" value="NAD(P)H-dep_reductase"/>
</dbReference>
<dbReference type="GO" id="GO:0010181">
    <property type="term" value="F:FMN binding"/>
    <property type="evidence" value="ECO:0007669"/>
    <property type="project" value="TreeGrafter"/>
</dbReference>
<dbReference type="GO" id="GO:0005829">
    <property type="term" value="C:cytosol"/>
    <property type="evidence" value="ECO:0007669"/>
    <property type="project" value="TreeGrafter"/>
</dbReference>
<dbReference type="AlphaFoldDB" id="A0A0D1JMW9"/>
<dbReference type="eggNOG" id="COG0431">
    <property type="taxonomic scope" value="Bacteria"/>
</dbReference>
<dbReference type="Gene3D" id="3.40.50.360">
    <property type="match status" value="1"/>
</dbReference>
<dbReference type="Proteomes" id="UP000032287">
    <property type="component" value="Unassembled WGS sequence"/>
</dbReference>
<protein>
    <submittedName>
        <fullName evidence="2">Azr_1 protein</fullName>
        <ecNumber evidence="2">1.7.1.6</ecNumber>
    </submittedName>
</protein>
<dbReference type="InterPro" id="IPR029039">
    <property type="entry name" value="Flavoprotein-like_sf"/>
</dbReference>
<keyword evidence="3" id="KW-1185">Reference proteome</keyword>
<dbReference type="SUPFAM" id="SSF52218">
    <property type="entry name" value="Flavoproteins"/>
    <property type="match status" value="1"/>
</dbReference>
<organism evidence="2 3">
    <name type="scientific">Weissella cibaria</name>
    <dbReference type="NCBI Taxonomy" id="137591"/>
    <lineage>
        <taxon>Bacteria</taxon>
        <taxon>Bacillati</taxon>
        <taxon>Bacillota</taxon>
        <taxon>Bacilli</taxon>
        <taxon>Lactobacillales</taxon>
        <taxon>Lactobacillaceae</taxon>
        <taxon>Weissella</taxon>
    </lineage>
</organism>
<dbReference type="STRING" id="137591.AO080_02345"/>
<name>A0A0D1JMW9_9LACO</name>
<keyword evidence="2" id="KW-0560">Oxidoreductase</keyword>
<dbReference type="RefSeq" id="WP_043708644.1">
    <property type="nucleotide sequence ID" value="NZ_JALOCT010000002.1"/>
</dbReference>
<reference evidence="2 3" key="1">
    <citation type="journal article" date="2015" name="Microbiology (Mosc.)">
        <title>Genomics of the Weissella cibaria species with an examination of its metabolic traits.</title>
        <authorList>
            <person name="Lynch K.M."/>
            <person name="Lucid A."/>
            <person name="Arendt E.K."/>
            <person name="Sleator R.D."/>
            <person name="Lucey B."/>
            <person name="Coffey A."/>
        </authorList>
    </citation>
    <scope>NUCLEOTIDE SEQUENCE [LARGE SCALE GENOMIC DNA]</scope>
    <source>
        <strain evidence="2 3">MG1</strain>
    </source>
</reference>
<proteinExistence type="predicted"/>